<dbReference type="EMBL" id="FOQY01000005">
    <property type="protein sequence ID" value="SFI89080.1"/>
    <property type="molecule type" value="Genomic_DNA"/>
</dbReference>
<reference evidence="3" key="1">
    <citation type="submission" date="2016-10" db="EMBL/GenBank/DDBJ databases">
        <authorList>
            <person name="Varghese N."/>
            <person name="Submissions S."/>
        </authorList>
    </citation>
    <scope>NUCLEOTIDE SEQUENCE [LARGE SCALE GENOMIC DNA]</scope>
    <source>
        <strain evidence="3">CGMCC 4.2126</strain>
    </source>
</reference>
<proteinExistence type="predicted"/>
<dbReference type="Proteomes" id="UP000199111">
    <property type="component" value="Unassembled WGS sequence"/>
</dbReference>
<dbReference type="AlphaFoldDB" id="A0A1I3LX06"/>
<keyword evidence="3" id="KW-1185">Reference proteome</keyword>
<dbReference type="InterPro" id="IPR049244">
    <property type="entry name" value="DUF6879"/>
</dbReference>
<dbReference type="GeneID" id="96297811"/>
<dbReference type="RefSeq" id="WP_093886728.1">
    <property type="nucleotide sequence ID" value="NZ_FOQY01000005.1"/>
</dbReference>
<feature type="domain" description="DUF6879" evidence="1">
    <location>
        <begin position="23"/>
        <end position="190"/>
    </location>
</feature>
<evidence type="ECO:0000259" key="1">
    <source>
        <dbReference type="Pfam" id="PF21806"/>
    </source>
</evidence>
<organism evidence="2 3">
    <name type="scientific">Streptosporangium canum</name>
    <dbReference type="NCBI Taxonomy" id="324952"/>
    <lineage>
        <taxon>Bacteria</taxon>
        <taxon>Bacillati</taxon>
        <taxon>Actinomycetota</taxon>
        <taxon>Actinomycetes</taxon>
        <taxon>Streptosporangiales</taxon>
        <taxon>Streptosporangiaceae</taxon>
        <taxon>Streptosporangium</taxon>
    </lineage>
</organism>
<accession>A0A1I3LX06</accession>
<evidence type="ECO:0000313" key="3">
    <source>
        <dbReference type="Proteomes" id="UP000199111"/>
    </source>
</evidence>
<gene>
    <name evidence="2" type="ORF">SAMN05216275_105286</name>
</gene>
<name>A0A1I3LX06_9ACTN</name>
<evidence type="ECO:0000313" key="2">
    <source>
        <dbReference type="EMBL" id="SFI89080.1"/>
    </source>
</evidence>
<protein>
    <recommendedName>
        <fullName evidence="1">DUF6879 domain-containing protein</fullName>
    </recommendedName>
</protein>
<sequence>MRPPQWATKSGRRLNLDEFGACFLEAWSRTESRFLKLECWQSYREREVTTSQAAHERGDVQEARRLLRQESETERSLYEDVERKGIDYARIRLIQEPLTPYLDYELIAYRIRAEMGEAIEIVRCAPSMRLPDEEHFDFLLFDRHTALIHDYGDIGLQSGGWMTQDPAVITSLENKAIALRRRAVPFEEFLAAV</sequence>
<dbReference type="Pfam" id="PF21806">
    <property type="entry name" value="DUF6879"/>
    <property type="match status" value="1"/>
</dbReference>